<dbReference type="NCBIfam" id="TIGR00861">
    <property type="entry name" value="MIP"/>
    <property type="match status" value="1"/>
</dbReference>
<dbReference type="GO" id="GO:0015250">
    <property type="term" value="F:water channel activity"/>
    <property type="evidence" value="ECO:0007669"/>
    <property type="project" value="TreeGrafter"/>
</dbReference>
<feature type="transmembrane region" description="Helical" evidence="10">
    <location>
        <begin position="170"/>
        <end position="192"/>
    </location>
</feature>
<sequence length="345" mass="36314">MVALGAIFGLEEVMQVRVLKMAAAELCGAAILVLIGCGSVGTLSPGASPPTMSVGLAFGLALALAIWVFGHTSGAHVNPAVTIGFLVTGHMGVLKSALYIVFQLLGAIIGAGILCLSIPEPWRGGLGSTTLAEGVEQWQGFLIEMVTTFLLVLTVMASSDRLRTDHSGSTALSIGLCVTANIAWSGTVTGGSMNPARSLGPAVWSGIWANHWIYWVAPSVGAIAAALLYQHVFSVKTQESDSGLRFTDTPAGKRDNFLEYAIDIDSPGGSRRMESPLPHPKLSFLMGKFGRQNSRNIVRINSVQSNGPDSGSNMNDDSSEAGSTRGLTTMSNEWGVDKRFTITKM</sequence>
<feature type="region of interest" description="Disordered" evidence="9">
    <location>
        <begin position="302"/>
        <end position="330"/>
    </location>
</feature>
<evidence type="ECO:0000256" key="10">
    <source>
        <dbReference type="SAM" id="Phobius"/>
    </source>
</evidence>
<dbReference type="InterPro" id="IPR022357">
    <property type="entry name" value="MIP_CS"/>
</dbReference>
<dbReference type="GO" id="GO:0005886">
    <property type="term" value="C:plasma membrane"/>
    <property type="evidence" value="ECO:0007669"/>
    <property type="project" value="UniProtKB-SubCell"/>
</dbReference>
<feature type="transmembrane region" description="Helical" evidence="10">
    <location>
        <begin position="139"/>
        <end position="158"/>
    </location>
</feature>
<comment type="similarity">
    <text evidence="2 8">Belongs to the MIP/aquaporin (TC 1.A.8) family.</text>
</comment>
<dbReference type="RefSeq" id="XP_055892291.1">
    <property type="nucleotide sequence ID" value="XM_056036316.1"/>
</dbReference>
<feature type="transmembrane region" description="Helical" evidence="10">
    <location>
        <begin position="97"/>
        <end position="119"/>
    </location>
</feature>
<evidence type="ECO:0000256" key="4">
    <source>
        <dbReference type="ARBA" id="ARBA00022475"/>
    </source>
</evidence>
<keyword evidence="4" id="KW-1003">Cell membrane</keyword>
<evidence type="ECO:0000313" key="12">
    <source>
        <dbReference type="RefSeq" id="XP_055892291.1"/>
    </source>
</evidence>
<evidence type="ECO:0000256" key="5">
    <source>
        <dbReference type="ARBA" id="ARBA00022692"/>
    </source>
</evidence>
<evidence type="ECO:0000256" key="1">
    <source>
        <dbReference type="ARBA" id="ARBA00004651"/>
    </source>
</evidence>
<dbReference type="PANTHER" id="PTHR19139">
    <property type="entry name" value="AQUAPORIN TRANSPORTER"/>
    <property type="match status" value="1"/>
</dbReference>
<evidence type="ECO:0000256" key="8">
    <source>
        <dbReference type="RuleBase" id="RU000477"/>
    </source>
</evidence>
<keyword evidence="5 8" id="KW-0812">Transmembrane</keyword>
<evidence type="ECO:0000256" key="7">
    <source>
        <dbReference type="ARBA" id="ARBA00023136"/>
    </source>
</evidence>
<dbReference type="OrthoDB" id="6059747at2759"/>
<keyword evidence="11" id="KW-1185">Reference proteome</keyword>
<evidence type="ECO:0000256" key="3">
    <source>
        <dbReference type="ARBA" id="ARBA00022448"/>
    </source>
</evidence>
<feature type="transmembrane region" description="Helical" evidence="10">
    <location>
        <begin position="212"/>
        <end position="229"/>
    </location>
</feature>
<dbReference type="PRINTS" id="PR00783">
    <property type="entry name" value="MINTRINSICP"/>
</dbReference>
<feature type="transmembrane region" description="Helical" evidence="10">
    <location>
        <begin position="50"/>
        <end position="69"/>
    </location>
</feature>
<dbReference type="InterPro" id="IPR034294">
    <property type="entry name" value="Aquaporin_transptr"/>
</dbReference>
<keyword evidence="7 10" id="KW-0472">Membrane</keyword>
<dbReference type="Gene3D" id="1.20.1080.10">
    <property type="entry name" value="Glycerol uptake facilitator protein"/>
    <property type="match status" value="1"/>
</dbReference>
<evidence type="ECO:0000313" key="11">
    <source>
        <dbReference type="Proteomes" id="UP001165740"/>
    </source>
</evidence>
<dbReference type="PROSITE" id="PS00221">
    <property type="entry name" value="MIP"/>
    <property type="match status" value="1"/>
</dbReference>
<name>A0A9W3AYI6_BIOGL</name>
<dbReference type="GeneID" id="106050534"/>
<evidence type="ECO:0000256" key="2">
    <source>
        <dbReference type="ARBA" id="ARBA00006175"/>
    </source>
</evidence>
<keyword evidence="3 8" id="KW-0813">Transport</keyword>
<evidence type="ECO:0000256" key="9">
    <source>
        <dbReference type="SAM" id="MobiDB-lite"/>
    </source>
</evidence>
<dbReference type="InterPro" id="IPR023271">
    <property type="entry name" value="Aquaporin-like"/>
</dbReference>
<feature type="transmembrane region" description="Helical" evidence="10">
    <location>
        <begin position="21"/>
        <end position="44"/>
    </location>
</feature>
<keyword evidence="6 10" id="KW-1133">Transmembrane helix</keyword>
<dbReference type="SUPFAM" id="SSF81338">
    <property type="entry name" value="Aquaporin-like"/>
    <property type="match status" value="1"/>
</dbReference>
<dbReference type="OMA" id="FWVGPIS"/>
<dbReference type="AlphaFoldDB" id="A0A9W3AYI6"/>
<organism evidence="11 12">
    <name type="scientific">Biomphalaria glabrata</name>
    <name type="common">Bloodfluke planorb</name>
    <name type="synonym">Freshwater snail</name>
    <dbReference type="NCBI Taxonomy" id="6526"/>
    <lineage>
        <taxon>Eukaryota</taxon>
        <taxon>Metazoa</taxon>
        <taxon>Spiralia</taxon>
        <taxon>Lophotrochozoa</taxon>
        <taxon>Mollusca</taxon>
        <taxon>Gastropoda</taxon>
        <taxon>Heterobranchia</taxon>
        <taxon>Euthyneura</taxon>
        <taxon>Panpulmonata</taxon>
        <taxon>Hygrophila</taxon>
        <taxon>Lymnaeoidea</taxon>
        <taxon>Planorbidae</taxon>
        <taxon>Biomphalaria</taxon>
    </lineage>
</organism>
<gene>
    <name evidence="12" type="primary">LOC106050534</name>
</gene>
<dbReference type="PANTHER" id="PTHR19139:SF199">
    <property type="entry name" value="MIP17260P"/>
    <property type="match status" value="1"/>
</dbReference>
<accession>A0A9W3AYI6</accession>
<protein>
    <submittedName>
        <fullName evidence="12">Aquaporin-2-like</fullName>
    </submittedName>
</protein>
<proteinExistence type="inferred from homology"/>
<reference evidence="12" key="1">
    <citation type="submission" date="2025-08" db="UniProtKB">
        <authorList>
            <consortium name="RefSeq"/>
        </authorList>
    </citation>
    <scope>IDENTIFICATION</scope>
</reference>
<dbReference type="Pfam" id="PF00230">
    <property type="entry name" value="MIP"/>
    <property type="match status" value="1"/>
</dbReference>
<dbReference type="CDD" id="cd00333">
    <property type="entry name" value="MIP"/>
    <property type="match status" value="1"/>
</dbReference>
<comment type="subcellular location">
    <subcellularLocation>
        <location evidence="1">Cell membrane</location>
        <topology evidence="1">Multi-pass membrane protein</topology>
    </subcellularLocation>
</comment>
<dbReference type="InterPro" id="IPR000425">
    <property type="entry name" value="MIP"/>
</dbReference>
<evidence type="ECO:0000256" key="6">
    <source>
        <dbReference type="ARBA" id="ARBA00022989"/>
    </source>
</evidence>
<dbReference type="Proteomes" id="UP001165740">
    <property type="component" value="Chromosome 7"/>
</dbReference>